<evidence type="ECO:0000256" key="4">
    <source>
        <dbReference type="SAM" id="Phobius"/>
    </source>
</evidence>
<feature type="compositionally biased region" description="Polar residues" evidence="3">
    <location>
        <begin position="206"/>
        <end position="222"/>
    </location>
</feature>
<keyword evidence="4" id="KW-0812">Transmembrane</keyword>
<dbReference type="Proteomes" id="UP000033615">
    <property type="component" value="Unassembled WGS sequence"/>
</dbReference>
<keyword evidence="1" id="KW-0805">Transcription regulation</keyword>
<gene>
    <name evidence="5" type="ORF">VT50_0216170</name>
</gene>
<dbReference type="RefSeq" id="WP_046085103.1">
    <property type="nucleotide sequence ID" value="NZ_LAKD02000040.1"/>
</dbReference>
<reference evidence="5" key="1">
    <citation type="submission" date="2016-12" db="EMBL/GenBank/DDBJ databases">
        <title>Genome sequence of Streptomyces antioxidans MUSC 164.</title>
        <authorList>
            <person name="Lee L.-H."/>
            <person name="Ser H.-L."/>
        </authorList>
    </citation>
    <scope>NUCLEOTIDE SEQUENCE [LARGE SCALE GENOMIC DNA]</scope>
    <source>
        <strain evidence="5">MUSC 164</strain>
    </source>
</reference>
<evidence type="ECO:0008006" key="7">
    <source>
        <dbReference type="Google" id="ProtNLM"/>
    </source>
</evidence>
<feature type="compositionally biased region" description="Low complexity" evidence="3">
    <location>
        <begin position="139"/>
        <end position="164"/>
    </location>
</feature>
<keyword evidence="4" id="KW-1133">Transmembrane helix</keyword>
<dbReference type="InterPro" id="IPR041916">
    <property type="entry name" value="Anti_sigma_zinc_sf"/>
</dbReference>
<evidence type="ECO:0000256" key="1">
    <source>
        <dbReference type="ARBA" id="ARBA00023015"/>
    </source>
</evidence>
<proteinExistence type="predicted"/>
<accession>A0A1V4D4H7</accession>
<feature type="region of interest" description="Disordered" evidence="3">
    <location>
        <begin position="195"/>
        <end position="274"/>
    </location>
</feature>
<feature type="region of interest" description="Disordered" evidence="3">
    <location>
        <begin position="88"/>
        <end position="168"/>
    </location>
</feature>
<feature type="compositionally biased region" description="Basic and acidic residues" evidence="3">
    <location>
        <begin position="88"/>
        <end position="99"/>
    </location>
</feature>
<keyword evidence="6" id="KW-1185">Reference proteome</keyword>
<dbReference type="EMBL" id="LAKD02000040">
    <property type="protein sequence ID" value="OPF79227.1"/>
    <property type="molecule type" value="Genomic_DNA"/>
</dbReference>
<dbReference type="Gene3D" id="1.10.10.1320">
    <property type="entry name" value="Anti-sigma factor, zinc-finger domain"/>
    <property type="match status" value="1"/>
</dbReference>
<organism evidence="5 6">
    <name type="scientific">Streptomyces antioxidans</name>
    <dbReference type="NCBI Taxonomy" id="1507734"/>
    <lineage>
        <taxon>Bacteria</taxon>
        <taxon>Bacillati</taxon>
        <taxon>Actinomycetota</taxon>
        <taxon>Actinomycetes</taxon>
        <taxon>Kitasatosporales</taxon>
        <taxon>Streptomycetaceae</taxon>
        <taxon>Streptomyces</taxon>
    </lineage>
</organism>
<evidence type="ECO:0000313" key="6">
    <source>
        <dbReference type="Proteomes" id="UP000033615"/>
    </source>
</evidence>
<feature type="compositionally biased region" description="Basic and acidic residues" evidence="3">
    <location>
        <begin position="223"/>
        <end position="237"/>
    </location>
</feature>
<protein>
    <recommendedName>
        <fullName evidence="7">Zinc-finger domain-containing protein</fullName>
    </recommendedName>
</protein>
<dbReference type="AlphaFoldDB" id="A0A1V4D4H7"/>
<dbReference type="OrthoDB" id="4350643at2"/>
<name>A0A1V4D4H7_9ACTN</name>
<keyword evidence="2" id="KW-0804">Transcription</keyword>
<keyword evidence="4" id="KW-0472">Membrane</keyword>
<evidence type="ECO:0000256" key="3">
    <source>
        <dbReference type="SAM" id="MobiDB-lite"/>
    </source>
</evidence>
<comment type="caution">
    <text evidence="5">The sequence shown here is derived from an EMBL/GenBank/DDBJ whole genome shotgun (WGS) entry which is preliminary data.</text>
</comment>
<evidence type="ECO:0000313" key="5">
    <source>
        <dbReference type="EMBL" id="OPF79227.1"/>
    </source>
</evidence>
<feature type="compositionally biased region" description="Polar residues" evidence="3">
    <location>
        <begin position="238"/>
        <end position="248"/>
    </location>
</feature>
<sequence length="331" mass="33998">MTSSTDTEEHPEVAEISALTEGLLSPSRAVDVRTHLASCVLCTDVWESLDEIRSLLGTLPGPVRMPAEIAGRIDAALAAEALLDATAPERRADVSRETPDPAAAPTAVSRETADDASSDPGTGTGTGTAEPTTAKPSIAADRPAGRPRGATGPGRSSTGPGTRTGRARRWRKAVLGGACAAAVIGIGSFFLQSGSSGDHGDGDPQAHTSQSSTAKATLSSGTLKDRVHELLADRKSTASDGVTGQGNSPDVPLRADDDPEVPSCVQSGTGRKEPALAAQQDTYDGQSAYIVVLPHPSDSSRVDAFVIDASCVSARPSSPGELLVTRTYPRR</sequence>
<evidence type="ECO:0000256" key="2">
    <source>
        <dbReference type="ARBA" id="ARBA00023163"/>
    </source>
</evidence>
<feature type="transmembrane region" description="Helical" evidence="4">
    <location>
        <begin position="173"/>
        <end position="191"/>
    </location>
</feature>